<dbReference type="PANTHER" id="PTHR33431">
    <property type="entry name" value="ENABLED-LIKE PROTEIN (DUF1635)"/>
    <property type="match status" value="1"/>
</dbReference>
<organism evidence="2 3">
    <name type="scientific">Lithospermum erythrorhizon</name>
    <name type="common">Purple gromwell</name>
    <name type="synonym">Lithospermum officinale var. erythrorhizon</name>
    <dbReference type="NCBI Taxonomy" id="34254"/>
    <lineage>
        <taxon>Eukaryota</taxon>
        <taxon>Viridiplantae</taxon>
        <taxon>Streptophyta</taxon>
        <taxon>Embryophyta</taxon>
        <taxon>Tracheophyta</taxon>
        <taxon>Spermatophyta</taxon>
        <taxon>Magnoliopsida</taxon>
        <taxon>eudicotyledons</taxon>
        <taxon>Gunneridae</taxon>
        <taxon>Pentapetalae</taxon>
        <taxon>asterids</taxon>
        <taxon>lamiids</taxon>
        <taxon>Boraginales</taxon>
        <taxon>Boraginaceae</taxon>
        <taxon>Boraginoideae</taxon>
        <taxon>Lithospermeae</taxon>
        <taxon>Lithospermum</taxon>
    </lineage>
</organism>
<feature type="coiled-coil region" evidence="1">
    <location>
        <begin position="37"/>
        <end position="78"/>
    </location>
</feature>
<name>A0AAV3RC76_LITER</name>
<dbReference type="AlphaFoldDB" id="A0AAV3RC76"/>
<evidence type="ECO:0000256" key="1">
    <source>
        <dbReference type="SAM" id="Coils"/>
    </source>
</evidence>
<accession>A0AAV3RC76</accession>
<evidence type="ECO:0000313" key="2">
    <source>
        <dbReference type="EMBL" id="GAA0173992.1"/>
    </source>
</evidence>
<dbReference type="InterPro" id="IPR012862">
    <property type="entry name" value="DUF1635"/>
</dbReference>
<proteinExistence type="predicted"/>
<evidence type="ECO:0000313" key="3">
    <source>
        <dbReference type="Proteomes" id="UP001454036"/>
    </source>
</evidence>
<gene>
    <name evidence="2" type="ORF">LIER_27478</name>
</gene>
<dbReference type="PANTHER" id="PTHR33431:SF2">
    <property type="entry name" value="CAMP-DEPENDENT PROTEIN KINASE CATALYTIC SUBUNIT-LIKE"/>
    <property type="match status" value="1"/>
</dbReference>
<dbReference type="Proteomes" id="UP001454036">
    <property type="component" value="Unassembled WGS sequence"/>
</dbReference>
<sequence>MEDQCSPLSWGYYFQDESLKELKHSMLYTTLELQTTILSVQEELARKEDEILQLKNLVTKITRERDEAQEKSQTLILENLMIHQQIQQQQQHVTIEHQPNMIHGAISSGTTSSEDEPRKIDNSNILQHSSSDYDESFISSPGKDLLAEVDERIALTKNFPENGKFLKAVMEAGPLLQTLLLAGPLPQWQHPPPQLNTIDIPPVTISSSSPTLTPRLLHQDSSLSATNCGGCCLSKKKRVLENNNTSINVDQVSHSPPITTPNKYQKVVHQSSLTNF</sequence>
<protein>
    <submittedName>
        <fullName evidence="2">Uncharacterized protein</fullName>
    </submittedName>
</protein>
<comment type="caution">
    <text evidence="2">The sequence shown here is derived from an EMBL/GenBank/DDBJ whole genome shotgun (WGS) entry which is preliminary data.</text>
</comment>
<keyword evidence="3" id="KW-1185">Reference proteome</keyword>
<keyword evidence="1" id="KW-0175">Coiled coil</keyword>
<reference evidence="2 3" key="1">
    <citation type="submission" date="2024-01" db="EMBL/GenBank/DDBJ databases">
        <title>The complete chloroplast genome sequence of Lithospermum erythrorhizon: insights into the phylogenetic relationship among Boraginaceae species and the maternal lineages of purple gromwells.</title>
        <authorList>
            <person name="Okada T."/>
            <person name="Watanabe K."/>
        </authorList>
    </citation>
    <scope>NUCLEOTIDE SEQUENCE [LARGE SCALE GENOMIC DNA]</scope>
</reference>
<dbReference type="EMBL" id="BAABME010008860">
    <property type="protein sequence ID" value="GAA0173992.1"/>
    <property type="molecule type" value="Genomic_DNA"/>
</dbReference>
<dbReference type="Pfam" id="PF07795">
    <property type="entry name" value="DUF1635"/>
    <property type="match status" value="1"/>
</dbReference>